<keyword evidence="3" id="KW-1185">Reference proteome</keyword>
<sequence>VHRFLLGSSLPILLLSPRLRMSLQKSLLIFVAVFTATNAIECYMGFKLIAGQQVGGQTIKCDNPGAQCYNATVAEGSGGYIDLMKMGCSMWRCMAARDSCISTTIKNIPMKFCCCGTHLCNIDKNSGSLANQRVGGWNAEKPQDGDEGAVMRVLGSDNAERPQNNMTEEEVRSLLEGMNIDDDGDSSSTTVVPSQAEPSLGAEAELEN</sequence>
<protein>
    <recommendedName>
        <fullName evidence="4">Activin types I and II receptor domain-containing protein</fullName>
    </recommendedName>
</protein>
<evidence type="ECO:0000313" key="3">
    <source>
        <dbReference type="Proteomes" id="UP001328107"/>
    </source>
</evidence>
<dbReference type="SUPFAM" id="SSF57302">
    <property type="entry name" value="Snake toxin-like"/>
    <property type="match status" value="1"/>
</dbReference>
<dbReference type="AlphaFoldDB" id="A0AAN5I4Q7"/>
<evidence type="ECO:0008006" key="4">
    <source>
        <dbReference type="Google" id="ProtNLM"/>
    </source>
</evidence>
<name>A0AAN5I4Q7_9BILA</name>
<evidence type="ECO:0000256" key="1">
    <source>
        <dbReference type="SAM" id="MobiDB-lite"/>
    </source>
</evidence>
<dbReference type="Proteomes" id="UP001328107">
    <property type="component" value="Unassembled WGS sequence"/>
</dbReference>
<feature type="region of interest" description="Disordered" evidence="1">
    <location>
        <begin position="176"/>
        <end position="208"/>
    </location>
</feature>
<dbReference type="EMBL" id="BTRK01000005">
    <property type="protein sequence ID" value="GMR51479.1"/>
    <property type="molecule type" value="Genomic_DNA"/>
</dbReference>
<reference evidence="3" key="1">
    <citation type="submission" date="2022-10" db="EMBL/GenBank/DDBJ databases">
        <title>Genome assembly of Pristionchus species.</title>
        <authorList>
            <person name="Yoshida K."/>
            <person name="Sommer R.J."/>
        </authorList>
    </citation>
    <scope>NUCLEOTIDE SEQUENCE [LARGE SCALE GENOMIC DNA]</scope>
    <source>
        <strain evidence="3">RS5460</strain>
    </source>
</reference>
<dbReference type="PANTHER" id="PTHR21749">
    <property type="entry name" value="PRION-LIKE- Q/N-RICH -DOMAIN-BEARING PROTEIN PROTEIN 24"/>
    <property type="match status" value="1"/>
</dbReference>
<accession>A0AAN5I4Q7</accession>
<proteinExistence type="predicted"/>
<organism evidence="2 3">
    <name type="scientific">Pristionchus mayeri</name>
    <dbReference type="NCBI Taxonomy" id="1317129"/>
    <lineage>
        <taxon>Eukaryota</taxon>
        <taxon>Metazoa</taxon>
        <taxon>Ecdysozoa</taxon>
        <taxon>Nematoda</taxon>
        <taxon>Chromadorea</taxon>
        <taxon>Rhabditida</taxon>
        <taxon>Rhabditina</taxon>
        <taxon>Diplogasteromorpha</taxon>
        <taxon>Diplogasteroidea</taxon>
        <taxon>Neodiplogasteridae</taxon>
        <taxon>Pristionchus</taxon>
    </lineage>
</organism>
<dbReference type="InterPro" id="IPR045860">
    <property type="entry name" value="Snake_toxin-like_sf"/>
</dbReference>
<comment type="caution">
    <text evidence="2">The sequence shown here is derived from an EMBL/GenBank/DDBJ whole genome shotgun (WGS) entry which is preliminary data.</text>
</comment>
<dbReference type="Gene3D" id="2.10.60.10">
    <property type="entry name" value="CD59"/>
    <property type="match status" value="1"/>
</dbReference>
<gene>
    <name evidence="2" type="ORF">PMAYCL1PPCAC_21674</name>
</gene>
<evidence type="ECO:0000313" key="2">
    <source>
        <dbReference type="EMBL" id="GMR51479.1"/>
    </source>
</evidence>
<feature type="non-terminal residue" evidence="2">
    <location>
        <position position="1"/>
    </location>
</feature>
<dbReference type="PANTHER" id="PTHR21749:SF8">
    <property type="entry name" value="ACTIVIN_RECP DOMAIN-CONTAINING PROTEIN"/>
    <property type="match status" value="1"/>
</dbReference>